<dbReference type="AlphaFoldDB" id="A0AAV4RTT1"/>
<name>A0AAV4RTT1_9ARAC</name>
<protein>
    <submittedName>
        <fullName evidence="1">Uncharacterized protein</fullName>
    </submittedName>
</protein>
<dbReference type="PANTHER" id="PTHR31909:SF3">
    <property type="entry name" value="SIMILAR TO PROTEIN C20ORF85 HOMOLOG"/>
    <property type="match status" value="1"/>
</dbReference>
<gene>
    <name evidence="1" type="primary">AVEN_187674_1</name>
    <name evidence="1" type="ORF">CDAR_477551</name>
</gene>
<dbReference type="InterPro" id="IPR020339">
    <property type="entry name" value="C20orf85-like"/>
</dbReference>
<dbReference type="Proteomes" id="UP001054837">
    <property type="component" value="Unassembled WGS sequence"/>
</dbReference>
<comment type="caution">
    <text evidence="1">The sequence shown here is derived from an EMBL/GenBank/DDBJ whole genome shotgun (WGS) entry which is preliminary data.</text>
</comment>
<dbReference type="Pfam" id="PF14945">
    <property type="entry name" value="LLC1"/>
    <property type="match status" value="1"/>
</dbReference>
<dbReference type="EMBL" id="BPLQ01006558">
    <property type="protein sequence ID" value="GIY23517.1"/>
    <property type="molecule type" value="Genomic_DNA"/>
</dbReference>
<reference evidence="1 2" key="1">
    <citation type="submission" date="2021-06" db="EMBL/GenBank/DDBJ databases">
        <title>Caerostris darwini draft genome.</title>
        <authorList>
            <person name="Kono N."/>
            <person name="Arakawa K."/>
        </authorList>
    </citation>
    <scope>NUCLEOTIDE SEQUENCE [LARGE SCALE GENOMIC DNA]</scope>
</reference>
<evidence type="ECO:0000313" key="2">
    <source>
        <dbReference type="Proteomes" id="UP001054837"/>
    </source>
</evidence>
<organism evidence="1 2">
    <name type="scientific">Caerostris darwini</name>
    <dbReference type="NCBI Taxonomy" id="1538125"/>
    <lineage>
        <taxon>Eukaryota</taxon>
        <taxon>Metazoa</taxon>
        <taxon>Ecdysozoa</taxon>
        <taxon>Arthropoda</taxon>
        <taxon>Chelicerata</taxon>
        <taxon>Arachnida</taxon>
        <taxon>Araneae</taxon>
        <taxon>Araneomorphae</taxon>
        <taxon>Entelegynae</taxon>
        <taxon>Araneoidea</taxon>
        <taxon>Araneidae</taxon>
        <taxon>Caerostris</taxon>
    </lineage>
</organism>
<evidence type="ECO:0000313" key="1">
    <source>
        <dbReference type="EMBL" id="GIY23517.1"/>
    </source>
</evidence>
<accession>A0AAV4RTT1</accession>
<keyword evidence="2" id="KW-1185">Reference proteome</keyword>
<proteinExistence type="predicted"/>
<dbReference type="PANTHER" id="PTHR31909">
    <property type="entry name" value="CHROMOSOME 20 ORF85 FAMILY MEMBER"/>
    <property type="match status" value="1"/>
</dbReference>
<sequence>MAEEVTELHYRPDRDAIWKEVIVSQIKNVKNWEVEWSFQVDRYKKLEEGTAKANVFSKSKEKVADIVDHPKIPTTSNGVIGWLANDRRFSLEIFGRHANPIREIYKNLEWPIEGCP</sequence>